<comment type="similarity">
    <text evidence="1">In the C-terminal section; belongs to the class-I pyridoxal-phosphate-dependent aminotransferase family.</text>
</comment>
<dbReference type="InterPro" id="IPR036388">
    <property type="entry name" value="WH-like_DNA-bd_sf"/>
</dbReference>
<proteinExistence type="inferred from homology"/>
<dbReference type="Pfam" id="PF00392">
    <property type="entry name" value="GntR"/>
    <property type="match status" value="1"/>
</dbReference>
<dbReference type="SMART" id="SM00345">
    <property type="entry name" value="HTH_GNTR"/>
    <property type="match status" value="1"/>
</dbReference>
<evidence type="ECO:0000256" key="4">
    <source>
        <dbReference type="ARBA" id="ARBA00023125"/>
    </source>
</evidence>
<dbReference type="SUPFAM" id="SSF46785">
    <property type="entry name" value="Winged helix' DNA-binding domain"/>
    <property type="match status" value="1"/>
</dbReference>
<dbReference type="OrthoDB" id="9804020at2"/>
<dbReference type="InterPro" id="IPR000524">
    <property type="entry name" value="Tscrpt_reg_HTH_GntR"/>
</dbReference>
<dbReference type="CDD" id="cd07377">
    <property type="entry name" value="WHTH_GntR"/>
    <property type="match status" value="1"/>
</dbReference>
<dbReference type="GO" id="GO:0030170">
    <property type="term" value="F:pyridoxal phosphate binding"/>
    <property type="evidence" value="ECO:0007669"/>
    <property type="project" value="InterPro"/>
</dbReference>
<evidence type="ECO:0000256" key="1">
    <source>
        <dbReference type="ARBA" id="ARBA00005384"/>
    </source>
</evidence>
<dbReference type="PROSITE" id="PS50949">
    <property type="entry name" value="HTH_GNTR"/>
    <property type="match status" value="1"/>
</dbReference>
<dbReference type="PANTHER" id="PTHR46577">
    <property type="entry name" value="HTH-TYPE TRANSCRIPTIONAL REGULATORY PROTEIN GABR"/>
    <property type="match status" value="1"/>
</dbReference>
<keyword evidence="8" id="KW-1185">Reference proteome</keyword>
<keyword evidence="4" id="KW-0238">DNA-binding</keyword>
<dbReference type="Pfam" id="PF00155">
    <property type="entry name" value="Aminotran_1_2"/>
    <property type="match status" value="1"/>
</dbReference>
<dbReference type="GO" id="GO:0003700">
    <property type="term" value="F:DNA-binding transcription factor activity"/>
    <property type="evidence" value="ECO:0007669"/>
    <property type="project" value="InterPro"/>
</dbReference>
<comment type="caution">
    <text evidence="7">The sequence shown here is derived from an EMBL/GenBank/DDBJ whole genome shotgun (WGS) entry which is preliminary data.</text>
</comment>
<evidence type="ECO:0000256" key="3">
    <source>
        <dbReference type="ARBA" id="ARBA00023015"/>
    </source>
</evidence>
<keyword evidence="5" id="KW-0804">Transcription</keyword>
<gene>
    <name evidence="7" type="ORF">So717_19010</name>
</gene>
<evidence type="ECO:0000256" key="5">
    <source>
        <dbReference type="ARBA" id="ARBA00023163"/>
    </source>
</evidence>
<accession>A0A640VNW4</accession>
<dbReference type="SUPFAM" id="SSF53383">
    <property type="entry name" value="PLP-dependent transferases"/>
    <property type="match status" value="1"/>
</dbReference>
<feature type="domain" description="HTH gntR-type" evidence="6">
    <location>
        <begin position="14"/>
        <end position="82"/>
    </location>
</feature>
<keyword evidence="3" id="KW-0805">Transcription regulation</keyword>
<name>A0A640VNW4_9RHOB</name>
<dbReference type="InterPro" id="IPR036390">
    <property type="entry name" value="WH_DNA-bd_sf"/>
</dbReference>
<dbReference type="InterPro" id="IPR015424">
    <property type="entry name" value="PyrdxlP-dep_Trfase"/>
</dbReference>
<dbReference type="InterPro" id="IPR004839">
    <property type="entry name" value="Aminotransferase_I/II_large"/>
</dbReference>
<dbReference type="CDD" id="cd00609">
    <property type="entry name" value="AAT_like"/>
    <property type="match status" value="1"/>
</dbReference>
<evidence type="ECO:0000313" key="8">
    <source>
        <dbReference type="Proteomes" id="UP000436522"/>
    </source>
</evidence>
<dbReference type="Proteomes" id="UP000436522">
    <property type="component" value="Unassembled WGS sequence"/>
</dbReference>
<dbReference type="AlphaFoldDB" id="A0A640VNW4"/>
<protein>
    <submittedName>
        <fullName evidence="7">GntR family transcriptional regulator</fullName>
    </submittedName>
</protein>
<dbReference type="InterPro" id="IPR051446">
    <property type="entry name" value="HTH_trans_reg/aminotransferase"/>
</dbReference>
<dbReference type="Gene3D" id="1.10.10.10">
    <property type="entry name" value="Winged helix-like DNA-binding domain superfamily/Winged helix DNA-binding domain"/>
    <property type="match status" value="1"/>
</dbReference>
<organism evidence="7 8">
    <name type="scientific">Roseobacter cerasinus</name>
    <dbReference type="NCBI Taxonomy" id="2602289"/>
    <lineage>
        <taxon>Bacteria</taxon>
        <taxon>Pseudomonadati</taxon>
        <taxon>Pseudomonadota</taxon>
        <taxon>Alphaproteobacteria</taxon>
        <taxon>Rhodobacterales</taxon>
        <taxon>Roseobacteraceae</taxon>
        <taxon>Roseobacter</taxon>
    </lineage>
</organism>
<evidence type="ECO:0000259" key="6">
    <source>
        <dbReference type="PROSITE" id="PS50949"/>
    </source>
</evidence>
<dbReference type="PANTHER" id="PTHR46577:SF1">
    <property type="entry name" value="HTH-TYPE TRANSCRIPTIONAL REGULATORY PROTEIN GABR"/>
    <property type="match status" value="1"/>
</dbReference>
<keyword evidence="2" id="KW-0663">Pyridoxal phosphate</keyword>
<dbReference type="EMBL" id="BLIV01000003">
    <property type="protein sequence ID" value="GFE50148.1"/>
    <property type="molecule type" value="Genomic_DNA"/>
</dbReference>
<dbReference type="InterPro" id="IPR015421">
    <property type="entry name" value="PyrdxlP-dep_Trfase_major"/>
</dbReference>
<evidence type="ECO:0000313" key="7">
    <source>
        <dbReference type="EMBL" id="GFE50148.1"/>
    </source>
</evidence>
<reference evidence="7 8" key="1">
    <citation type="submission" date="2019-12" db="EMBL/GenBank/DDBJ databases">
        <title>Roseobacter cerasinus sp. nov., isolated from seawater around aquaculture.</title>
        <authorList>
            <person name="Muramatsu S."/>
            <person name="Takabe Y."/>
            <person name="Mori K."/>
            <person name="Takaichi S."/>
            <person name="Hanada S."/>
        </authorList>
    </citation>
    <scope>NUCLEOTIDE SEQUENCE [LARGE SCALE GENOMIC DNA]</scope>
    <source>
        <strain evidence="7 8">AI77</strain>
    </source>
</reference>
<sequence length="471" mass="51812">MGTIWQPELVSGQGPKYQAVVSSIRRGIDEGALKPDDKLPPVRELAWTLGITPGTVARAYTILTDEGTLKAEVGRGTFVAPPSPMRVSDEPIEIDVIPHAVCEDEDRYAVSLFSPHLPCVGQDKVICQLMAQVAKEPPSGVMHYPSRDSARAARRAVLRWLEGTPLGPLGEKDITLCHGGQNGILLILQSVLQGRKPAILIEELAYPGFRRVAEMLRADVVPVAMDEDGLIPEAFEAAVKAHDAQVLCTSPEVHNPTGGFTPVARREQIAKIARRHDVQILEDDCYRMGVNRAPTYRMLAPERGWYVSSIAKTITPSLRFGFAIAPEGKWSILRRTAEHSFFGLATPLCDLSAMLLMHPQIDDLTQETRRAFNTYVQSAVNILGGYDLSWREDVPFLWLRLPMGWRAGAFCQAAEAVGVQIRSAEEFVCRDARAPHAVRMAINAGVSLKSFDAAMLRLRDLLDGPPEQISV</sequence>
<dbReference type="GO" id="GO:0003677">
    <property type="term" value="F:DNA binding"/>
    <property type="evidence" value="ECO:0007669"/>
    <property type="project" value="UniProtKB-KW"/>
</dbReference>
<dbReference type="Gene3D" id="3.40.640.10">
    <property type="entry name" value="Type I PLP-dependent aspartate aminotransferase-like (Major domain)"/>
    <property type="match status" value="1"/>
</dbReference>
<dbReference type="RefSeq" id="WP_159976591.1">
    <property type="nucleotide sequence ID" value="NZ_BLIV01000003.1"/>
</dbReference>
<evidence type="ECO:0000256" key="2">
    <source>
        <dbReference type="ARBA" id="ARBA00022898"/>
    </source>
</evidence>